<feature type="region of interest" description="Disordered" evidence="2">
    <location>
        <begin position="1"/>
        <end position="59"/>
    </location>
</feature>
<proteinExistence type="predicted"/>
<protein>
    <submittedName>
        <fullName evidence="3">Baculovirus DnaJ domain protein</fullName>
    </submittedName>
</protein>
<feature type="compositionally biased region" description="Acidic residues" evidence="2">
    <location>
        <begin position="361"/>
        <end position="381"/>
    </location>
</feature>
<organism evidence="3 4">
    <name type="scientific">Spodoptera exempta nucleopolyhedrovirus</name>
    <dbReference type="NCBI Taxonomy" id="1242863"/>
    <lineage>
        <taxon>Viruses</taxon>
        <taxon>Viruses incertae sedis</taxon>
        <taxon>Naldaviricetes</taxon>
        <taxon>Lefavirales</taxon>
        <taxon>Baculoviridae</taxon>
        <taxon>Alphabaculovirus</taxon>
        <taxon>Alphabaculovirus spexemptae</taxon>
    </lineage>
</organism>
<dbReference type="Proteomes" id="UP000503509">
    <property type="component" value="Genome"/>
</dbReference>
<dbReference type="InterPro" id="IPR036869">
    <property type="entry name" value="J_dom_sf"/>
</dbReference>
<dbReference type="EMBL" id="MH717816">
    <property type="protein sequence ID" value="QAT90398.1"/>
    <property type="molecule type" value="Genomic_DNA"/>
</dbReference>
<keyword evidence="1" id="KW-0175">Coiled coil</keyword>
<evidence type="ECO:0000313" key="4">
    <source>
        <dbReference type="Proteomes" id="UP000503509"/>
    </source>
</evidence>
<keyword evidence="4" id="KW-1185">Reference proteome</keyword>
<feature type="compositionally biased region" description="Low complexity" evidence="2">
    <location>
        <begin position="13"/>
        <end position="25"/>
    </location>
</feature>
<gene>
    <name evidence="3" type="primary">bjdp</name>
</gene>
<name>A0A410S858_9ABAC</name>
<evidence type="ECO:0000256" key="1">
    <source>
        <dbReference type="SAM" id="Coils"/>
    </source>
</evidence>
<evidence type="ECO:0000313" key="3">
    <source>
        <dbReference type="EMBL" id="QAT90398.1"/>
    </source>
</evidence>
<evidence type="ECO:0000256" key="2">
    <source>
        <dbReference type="SAM" id="MobiDB-lite"/>
    </source>
</evidence>
<feature type="coiled-coil region" evidence="1">
    <location>
        <begin position="307"/>
        <end position="334"/>
    </location>
</feature>
<feature type="region of interest" description="Disordered" evidence="2">
    <location>
        <begin position="357"/>
        <end position="381"/>
    </location>
</feature>
<dbReference type="RefSeq" id="YP_010086530.1">
    <property type="nucleotide sequence ID" value="NC_055455.1"/>
</dbReference>
<dbReference type="SUPFAM" id="SSF46565">
    <property type="entry name" value="Chaperone J-domain"/>
    <property type="match status" value="1"/>
</dbReference>
<sequence length="381" mass="44016">MTTRSKSTAAVGPRVSVASPRAVVAPRKRAKPTTPPSTPKRRSTASTSDESNGTSKSRVVSKLERQDSLYFIDLDKVDYYTILNVNRNSTKSDIIFNSNNLNRIYKKPMSNNAEANSLERIQKVLGDAILVLSNPTFKRNYNYFLDEKIKVQVFHLEKVMPLQRTTTQIYNDILRLKNDSEEFFEMNIGQILIQNVYDTIERNTKNKYFKSTKTNRLRVEWQVGDSDVYDEIDEEYLTEYFKNDGLVGVVMCGTRPGCAVIELFTFTGVKNIIERENTRKKFTVQDYTEAELGIRNDDDANNYTPHMDRLNVILNDINELQEQLSNEIQFLDQIPADLEEYDDSKLKFAENYLNMEVLSSGDDDDDDDEDYEDEEMTFVDE</sequence>
<dbReference type="KEGG" id="vg:65101699"/>
<dbReference type="GeneID" id="65101699"/>
<accession>A0A410S858</accession>
<reference evidence="3 4" key="1">
    <citation type="submission" date="2018-08" db="EMBL/GenBank/DDBJ databases">
        <title>Sequence analysis of the African armyworm, Spodoptera exempta nucleopolyhedrovirus.</title>
        <authorList>
            <person name="Escasa S.R."/>
            <person name="Mowery J.D."/>
            <person name="Bauchan G.R."/>
            <person name="Harrison R.L."/>
            <person name="Cory J.S."/>
        </authorList>
    </citation>
    <scope>NUCLEOTIDE SEQUENCE [LARGE SCALE GENOMIC DNA]</scope>
    <source>
        <strain evidence="3 4">244.1</strain>
    </source>
</reference>
<feature type="compositionally biased region" description="Polar residues" evidence="2">
    <location>
        <begin position="49"/>
        <end position="58"/>
    </location>
</feature>